<keyword evidence="6 7" id="KW-0472">Membrane</keyword>
<dbReference type="InterPro" id="IPR050895">
    <property type="entry name" value="XK-related_scramblase"/>
</dbReference>
<gene>
    <name evidence="9" type="primary">LOC118408238</name>
</gene>
<dbReference type="GeneID" id="118408238"/>
<feature type="transmembrane region" description="Helical" evidence="7">
    <location>
        <begin position="367"/>
        <end position="384"/>
    </location>
</feature>
<keyword evidence="5 7" id="KW-1133">Transmembrane helix</keyword>
<reference evidence="8" key="1">
    <citation type="journal article" date="2020" name="Nat. Ecol. Evol.">
        <title>Deeply conserved synteny resolves early events in vertebrate evolution.</title>
        <authorList>
            <person name="Simakov O."/>
            <person name="Marletaz F."/>
            <person name="Yue J.X."/>
            <person name="O'Connell B."/>
            <person name="Jenkins J."/>
            <person name="Brandt A."/>
            <person name="Calef R."/>
            <person name="Tung C.H."/>
            <person name="Huang T.K."/>
            <person name="Schmutz J."/>
            <person name="Satoh N."/>
            <person name="Yu J.K."/>
            <person name="Putnam N.H."/>
            <person name="Green R.E."/>
            <person name="Rokhsar D.S."/>
        </authorList>
    </citation>
    <scope>NUCLEOTIDE SEQUENCE [LARGE SCALE GENOMIC DNA]</scope>
    <source>
        <strain evidence="8">S238N-H82</strain>
    </source>
</reference>
<evidence type="ECO:0000256" key="6">
    <source>
        <dbReference type="ARBA" id="ARBA00023136"/>
    </source>
</evidence>
<name>A0A9J7HRW8_BRAFL</name>
<protein>
    <recommendedName>
        <fullName evidence="7">XK-related protein</fullName>
    </recommendedName>
</protein>
<dbReference type="OMA" id="DIALACM"/>
<feature type="transmembrane region" description="Helical" evidence="7">
    <location>
        <begin position="337"/>
        <end position="355"/>
    </location>
</feature>
<feature type="transmembrane region" description="Helical" evidence="7">
    <location>
        <begin position="82"/>
        <end position="108"/>
    </location>
</feature>
<dbReference type="OrthoDB" id="6356248at2759"/>
<dbReference type="Pfam" id="PF09815">
    <property type="entry name" value="XK-related"/>
    <property type="match status" value="1"/>
</dbReference>
<dbReference type="Proteomes" id="UP000001554">
    <property type="component" value="Chromosome 2"/>
</dbReference>
<dbReference type="PANTHER" id="PTHR16024:SF6">
    <property type="entry name" value="XK-RELATED PROTEIN"/>
    <property type="match status" value="1"/>
</dbReference>
<dbReference type="KEGG" id="bfo:118408238"/>
<evidence type="ECO:0000256" key="1">
    <source>
        <dbReference type="ARBA" id="ARBA00004651"/>
    </source>
</evidence>
<dbReference type="GO" id="GO:0005886">
    <property type="term" value="C:plasma membrane"/>
    <property type="evidence" value="ECO:0000318"/>
    <property type="project" value="GO_Central"/>
</dbReference>
<feature type="transmembrane region" description="Helical" evidence="7">
    <location>
        <begin position="240"/>
        <end position="260"/>
    </location>
</feature>
<dbReference type="GO" id="GO:0070782">
    <property type="term" value="P:phosphatidylserine exposure on apoptotic cell surface"/>
    <property type="evidence" value="ECO:0000318"/>
    <property type="project" value="GO_Central"/>
</dbReference>
<dbReference type="PANTHER" id="PTHR16024">
    <property type="entry name" value="XK-RELATED PROTEIN"/>
    <property type="match status" value="1"/>
</dbReference>
<evidence type="ECO:0000256" key="5">
    <source>
        <dbReference type="ARBA" id="ARBA00022989"/>
    </source>
</evidence>
<keyword evidence="8" id="KW-1185">Reference proteome</keyword>
<dbReference type="AlphaFoldDB" id="A0A9J7HRW8"/>
<feature type="transmembrane region" description="Helical" evidence="7">
    <location>
        <begin position="114"/>
        <end position="134"/>
    </location>
</feature>
<evidence type="ECO:0000256" key="7">
    <source>
        <dbReference type="RuleBase" id="RU910716"/>
    </source>
</evidence>
<dbReference type="GO" id="GO:0043652">
    <property type="term" value="P:engulfment of apoptotic cell"/>
    <property type="evidence" value="ECO:0000318"/>
    <property type="project" value="GO_Central"/>
</dbReference>
<organism evidence="8 9">
    <name type="scientific">Branchiostoma floridae</name>
    <name type="common">Florida lancelet</name>
    <name type="synonym">Amphioxus</name>
    <dbReference type="NCBI Taxonomy" id="7739"/>
    <lineage>
        <taxon>Eukaryota</taxon>
        <taxon>Metazoa</taxon>
        <taxon>Chordata</taxon>
        <taxon>Cephalochordata</taxon>
        <taxon>Leptocardii</taxon>
        <taxon>Amphioxiformes</taxon>
        <taxon>Branchiostomatidae</taxon>
        <taxon>Branchiostoma</taxon>
    </lineage>
</organism>
<dbReference type="InterPro" id="IPR018629">
    <property type="entry name" value="XK-rel"/>
</dbReference>
<keyword evidence="3" id="KW-1003">Cell membrane</keyword>
<evidence type="ECO:0000256" key="4">
    <source>
        <dbReference type="ARBA" id="ARBA00022692"/>
    </source>
</evidence>
<keyword evidence="4 7" id="KW-0812">Transmembrane</keyword>
<evidence type="ECO:0000313" key="9">
    <source>
        <dbReference type="RefSeq" id="XP_035664794.1"/>
    </source>
</evidence>
<dbReference type="RefSeq" id="XP_035664794.1">
    <property type="nucleotide sequence ID" value="XM_035808901.1"/>
</dbReference>
<reference evidence="9" key="2">
    <citation type="submission" date="2025-08" db="UniProtKB">
        <authorList>
            <consortium name="RefSeq"/>
        </authorList>
    </citation>
    <scope>IDENTIFICATION</scope>
    <source>
        <strain evidence="9">S238N-H82</strain>
        <tissue evidence="9">Testes</tissue>
    </source>
</reference>
<proteinExistence type="inferred from homology"/>
<accession>A0A9J7HRW8</accession>
<comment type="similarity">
    <text evidence="2 7">Belongs to the XK family.</text>
</comment>
<feature type="transmembrane region" description="Helical" evidence="7">
    <location>
        <begin position="306"/>
        <end position="325"/>
    </location>
</feature>
<sequence>MTSYFRVFPASQHELKMAANSNGRAASSSLQHAPSSASTDSPAQEIPDPGCSGLSCCCCMRTRKCTDLREGLYEQRFSKLDFVWTIGGILTFVWDIGSDIALACMYWTKKRYWFFGFTLFFVALPSIVLQLFSLKWYLQDESRDAEESEEQRGRVARKKPAILSWLWRSFLHFLQLGTIVRYIRTLKYGCESQQERERYQYVVYEWADVCMLRLFEAFLESAPQLTLQLYILAHEGERDLLTIVTCAASLVSLAWALVAYHKALREVRPDKKNLSFTGVGLRMMWRLFEVVARVVALSLFAAKFEWIMFVVVGVHFILMFLWLLWQDTKFCDNRGEEWVFDFVMAIVHIFCWFNVKEGRTRYRASAYYTFMYLENAALIGLWYWKVMDEDVMYKYAALVLVLGGFLAGIIIMALYYLFFHPNGGVRCCVEEAEEVDSPMYQTAIESGQPALPWDEVDSGKQADKQSMLKKTVVVMKRTGTPMKFAPSHVSGLANREKLDLAFVHRWRVRNDEVLLSNFTNSTDTNINEDMEMQRRLSNCPPFHRGGGEACQIPRTASQTSLRIQNQGLSKSSSSNSQFESCV</sequence>
<evidence type="ECO:0000313" key="8">
    <source>
        <dbReference type="Proteomes" id="UP000001554"/>
    </source>
</evidence>
<evidence type="ECO:0000256" key="2">
    <source>
        <dbReference type="ARBA" id="ARBA00008789"/>
    </source>
</evidence>
<evidence type="ECO:0000256" key="3">
    <source>
        <dbReference type="ARBA" id="ARBA00022475"/>
    </source>
</evidence>
<feature type="transmembrane region" description="Helical" evidence="7">
    <location>
        <begin position="396"/>
        <end position="418"/>
    </location>
</feature>
<comment type="subcellular location">
    <subcellularLocation>
        <location evidence="1">Cell membrane</location>
        <topology evidence="1">Multi-pass membrane protein</topology>
    </subcellularLocation>
    <subcellularLocation>
        <location evidence="7">Membrane</location>
        <topology evidence="7">Multi-pass membrane protein</topology>
    </subcellularLocation>
</comment>
<dbReference type="GO" id="GO:1902742">
    <property type="term" value="P:apoptotic process involved in development"/>
    <property type="evidence" value="ECO:0000318"/>
    <property type="project" value="GO_Central"/>
</dbReference>